<keyword evidence="2" id="KW-0378">Hydrolase</keyword>
<dbReference type="PANTHER" id="PTHR32027:SF9">
    <property type="entry name" value="BLL3847 PROTEIN"/>
    <property type="match status" value="1"/>
</dbReference>
<dbReference type="Gene3D" id="3.20.20.140">
    <property type="entry name" value="Metal-dependent hydrolases"/>
    <property type="match status" value="1"/>
</dbReference>
<evidence type="ECO:0000313" key="3">
    <source>
        <dbReference type="Proteomes" id="UP000517523"/>
    </source>
</evidence>
<evidence type="ECO:0000313" key="2">
    <source>
        <dbReference type="EMBL" id="MBB3129015.1"/>
    </source>
</evidence>
<dbReference type="InterPro" id="IPR011059">
    <property type="entry name" value="Metal-dep_hydrolase_composite"/>
</dbReference>
<comment type="caution">
    <text evidence="2">The sequence shown here is derived from an EMBL/GenBank/DDBJ whole genome shotgun (WGS) entry which is preliminary data.</text>
</comment>
<dbReference type="Proteomes" id="UP000517523">
    <property type="component" value="Unassembled WGS sequence"/>
</dbReference>
<dbReference type="Pfam" id="PF07969">
    <property type="entry name" value="Amidohydro_3"/>
    <property type="match status" value="1"/>
</dbReference>
<evidence type="ECO:0000259" key="1">
    <source>
        <dbReference type="Pfam" id="PF07969"/>
    </source>
</evidence>
<gene>
    <name evidence="2" type="ORF">FHS19_003690</name>
</gene>
<protein>
    <submittedName>
        <fullName evidence="2">Cytosine/adenosine deaminase-related metal-dependent hydrolase</fullName>
    </submittedName>
</protein>
<name>A0A839TQH7_9BACL</name>
<dbReference type="PANTHER" id="PTHR32027">
    <property type="entry name" value="CYTOSINE DEAMINASE"/>
    <property type="match status" value="1"/>
</dbReference>
<dbReference type="SUPFAM" id="SSF51556">
    <property type="entry name" value="Metallo-dependent hydrolases"/>
    <property type="match status" value="1"/>
</dbReference>
<dbReference type="Gene3D" id="2.30.40.10">
    <property type="entry name" value="Urease, subunit C, domain 1"/>
    <property type="match status" value="1"/>
</dbReference>
<dbReference type="AlphaFoldDB" id="A0A839TQH7"/>
<dbReference type="NCBIfam" id="NF005312">
    <property type="entry name" value="PRK06846.1"/>
    <property type="match status" value="1"/>
</dbReference>
<dbReference type="InterPro" id="IPR032466">
    <property type="entry name" value="Metal_Hydrolase"/>
</dbReference>
<proteinExistence type="predicted"/>
<reference evidence="2 3" key="1">
    <citation type="submission" date="2020-08" db="EMBL/GenBank/DDBJ databases">
        <title>Genomic Encyclopedia of Type Strains, Phase III (KMG-III): the genomes of soil and plant-associated and newly described type strains.</title>
        <authorList>
            <person name="Whitman W."/>
        </authorList>
    </citation>
    <scope>NUCLEOTIDE SEQUENCE [LARGE SCALE GENOMIC DNA]</scope>
    <source>
        <strain evidence="2 3">CECT 5831</strain>
    </source>
</reference>
<feature type="domain" description="Amidohydrolase 3" evidence="1">
    <location>
        <begin position="59"/>
        <end position="403"/>
    </location>
</feature>
<dbReference type="InterPro" id="IPR013108">
    <property type="entry name" value="Amidohydro_3"/>
</dbReference>
<dbReference type="InterPro" id="IPR052349">
    <property type="entry name" value="Metallo-hydrolase_Enzymes"/>
</dbReference>
<dbReference type="RefSeq" id="WP_183583261.1">
    <property type="nucleotide sequence ID" value="NZ_JACHXJ010000003.1"/>
</dbReference>
<sequence>MEHSSLWLTHVRLETGWRREGDAVSGTETALYHIRIAEGSIAEIRPANALPEDGVPQTDMGGALMLPAMRDMHIHLDKTYYSGPWKAPGPAPQGIFSRIEEEEQLLPKLLPTAQYRAERLIELLLASGTTHFRTHCNMDPVVGLNNLEATLRAAETYQDRATFEIVAFPQHGLLRSQAAGLVREALRSGASLAGGVDPATVDGDIEKSLNTMMELAVEADAGVDLHLHDPGHLGVFTIQRLADLTEQAGWQGRVTVSHALALADIPPEEAAAVAARMADLGISVTSSVPLGRTIPIPMLAKQGVRVELGHDSITDHWSPFGKGDSLEKAGTLAERFGWGSEAALGASLGFVTGGRTPLDGEGRRAWPMPGDEASAVFVDASCSAEAVARRAARKALLHRGKPVFGLESV</sequence>
<accession>A0A839TQH7</accession>
<dbReference type="EMBL" id="JACHXJ010000003">
    <property type="protein sequence ID" value="MBB3129015.1"/>
    <property type="molecule type" value="Genomic_DNA"/>
</dbReference>
<dbReference type="GO" id="GO:0016814">
    <property type="term" value="F:hydrolase activity, acting on carbon-nitrogen (but not peptide) bonds, in cyclic amidines"/>
    <property type="evidence" value="ECO:0007669"/>
    <property type="project" value="TreeGrafter"/>
</dbReference>
<organism evidence="2 3">
    <name type="scientific">Paenibacillus rhizosphaerae</name>
    <dbReference type="NCBI Taxonomy" id="297318"/>
    <lineage>
        <taxon>Bacteria</taxon>
        <taxon>Bacillati</taxon>
        <taxon>Bacillota</taxon>
        <taxon>Bacilli</taxon>
        <taxon>Bacillales</taxon>
        <taxon>Paenibacillaceae</taxon>
        <taxon>Paenibacillus</taxon>
    </lineage>
</organism>
<dbReference type="CDD" id="cd01293">
    <property type="entry name" value="Bact_CD"/>
    <property type="match status" value="1"/>
</dbReference>